<comment type="caution">
    <text evidence="6">The sequence shown here is derived from an EMBL/GenBank/DDBJ whole genome shotgun (WGS) entry which is preliminary data.</text>
</comment>
<keyword evidence="1" id="KW-0805">Transcription regulation</keyword>
<accession>A0A370KTB1</accession>
<dbReference type="RefSeq" id="WP_114712347.1">
    <property type="nucleotide sequence ID" value="NZ_KZ857258.1"/>
</dbReference>
<dbReference type="SUPFAM" id="SSF48498">
    <property type="entry name" value="Tetracyclin repressor-like, C-terminal domain"/>
    <property type="match status" value="1"/>
</dbReference>
<evidence type="ECO:0000256" key="1">
    <source>
        <dbReference type="ARBA" id="ARBA00023015"/>
    </source>
</evidence>
<dbReference type="PANTHER" id="PTHR30055:SF234">
    <property type="entry name" value="HTH-TYPE TRANSCRIPTIONAL REGULATOR BETI"/>
    <property type="match status" value="1"/>
</dbReference>
<keyword evidence="2 4" id="KW-0238">DNA-binding</keyword>
<protein>
    <submittedName>
        <fullName evidence="6">TetR family transcriptional regulator</fullName>
    </submittedName>
</protein>
<sequence>MLNDPMVLAPIAEAIRVEPEKRIRDRSATEKAILNAAKSLLAEEGFQNFGINAVARRAGCDKQLIYRYYGGLNGLVEAIGADLGNWVKDRIPEDTGGMFLLTYGDLMERLSLLFLEALRDDPLVRRIVAWEVSENTEQVRRLSEARSKALANWLDRMRGSLAPPKGVDVVAVNAILIAAIQHLVLSASAGGQCAGLALKTSKDWEKAATALKRIVRGVYG</sequence>
<dbReference type="InterPro" id="IPR050109">
    <property type="entry name" value="HTH-type_TetR-like_transc_reg"/>
</dbReference>
<evidence type="ECO:0000256" key="3">
    <source>
        <dbReference type="ARBA" id="ARBA00023163"/>
    </source>
</evidence>
<evidence type="ECO:0000313" key="7">
    <source>
        <dbReference type="Proteomes" id="UP000254939"/>
    </source>
</evidence>
<dbReference type="SUPFAM" id="SSF46689">
    <property type="entry name" value="Homeodomain-like"/>
    <property type="match status" value="1"/>
</dbReference>
<name>A0A370KTB1_9HYPH</name>
<dbReference type="Proteomes" id="UP000254939">
    <property type="component" value="Unassembled WGS sequence"/>
</dbReference>
<evidence type="ECO:0000313" key="6">
    <source>
        <dbReference type="EMBL" id="RDJ13883.1"/>
    </source>
</evidence>
<evidence type="ECO:0000256" key="2">
    <source>
        <dbReference type="ARBA" id="ARBA00023125"/>
    </source>
</evidence>
<dbReference type="PRINTS" id="PR00455">
    <property type="entry name" value="HTHTETR"/>
</dbReference>
<dbReference type="GO" id="GO:0003700">
    <property type="term" value="F:DNA-binding transcription factor activity"/>
    <property type="evidence" value="ECO:0007669"/>
    <property type="project" value="TreeGrafter"/>
</dbReference>
<dbReference type="InterPro" id="IPR036271">
    <property type="entry name" value="Tet_transcr_reg_TetR-rel_C_sf"/>
</dbReference>
<dbReference type="PROSITE" id="PS50977">
    <property type="entry name" value="HTH_TETR_2"/>
    <property type="match status" value="1"/>
</dbReference>
<keyword evidence="3" id="KW-0804">Transcription</keyword>
<dbReference type="EMBL" id="NAAC01000007">
    <property type="protein sequence ID" value="RDJ13883.1"/>
    <property type="molecule type" value="Genomic_DNA"/>
</dbReference>
<dbReference type="InterPro" id="IPR009057">
    <property type="entry name" value="Homeodomain-like_sf"/>
</dbReference>
<proteinExistence type="predicted"/>
<organism evidence="6 7">
    <name type="scientific">Rhizobium grahamii</name>
    <dbReference type="NCBI Taxonomy" id="1120045"/>
    <lineage>
        <taxon>Bacteria</taxon>
        <taxon>Pseudomonadati</taxon>
        <taxon>Pseudomonadota</taxon>
        <taxon>Alphaproteobacteria</taxon>
        <taxon>Hyphomicrobiales</taxon>
        <taxon>Rhizobiaceae</taxon>
        <taxon>Rhizobium/Agrobacterium group</taxon>
        <taxon>Rhizobium</taxon>
    </lineage>
</organism>
<evidence type="ECO:0000259" key="5">
    <source>
        <dbReference type="PROSITE" id="PS50977"/>
    </source>
</evidence>
<dbReference type="InterPro" id="IPR001647">
    <property type="entry name" value="HTH_TetR"/>
</dbReference>
<dbReference type="PANTHER" id="PTHR30055">
    <property type="entry name" value="HTH-TYPE TRANSCRIPTIONAL REGULATOR RUTR"/>
    <property type="match status" value="1"/>
</dbReference>
<feature type="DNA-binding region" description="H-T-H motif" evidence="4">
    <location>
        <begin position="50"/>
        <end position="69"/>
    </location>
</feature>
<dbReference type="GO" id="GO:0000976">
    <property type="term" value="F:transcription cis-regulatory region binding"/>
    <property type="evidence" value="ECO:0007669"/>
    <property type="project" value="TreeGrafter"/>
</dbReference>
<gene>
    <name evidence="6" type="ORF">B5K06_07860</name>
</gene>
<evidence type="ECO:0000256" key="4">
    <source>
        <dbReference type="PROSITE-ProRule" id="PRU00335"/>
    </source>
</evidence>
<dbReference type="Gene3D" id="1.10.357.10">
    <property type="entry name" value="Tetracycline Repressor, domain 2"/>
    <property type="match status" value="1"/>
</dbReference>
<feature type="domain" description="HTH tetR-type" evidence="5">
    <location>
        <begin position="27"/>
        <end position="87"/>
    </location>
</feature>
<reference evidence="6 7" key="1">
    <citation type="submission" date="2017-03" db="EMBL/GenBank/DDBJ databases">
        <title>Genome analysis of Rhizobial strains effectives or ineffectives for nitrogen fixation isolated from bean seeds.</title>
        <authorList>
            <person name="Peralta H."/>
            <person name="Aguilar-Vera A."/>
            <person name="Mora Y."/>
            <person name="Vargas-Lagunas C."/>
            <person name="Girard L."/>
            <person name="Mora J."/>
        </authorList>
    </citation>
    <scope>NUCLEOTIDE SEQUENCE [LARGE SCALE GENOMIC DNA]</scope>
    <source>
        <strain evidence="6 7">CCGM3</strain>
    </source>
</reference>
<dbReference type="OrthoDB" id="9796019at2"/>
<dbReference type="AlphaFoldDB" id="A0A370KTB1"/>
<dbReference type="Pfam" id="PF00440">
    <property type="entry name" value="TetR_N"/>
    <property type="match status" value="1"/>
</dbReference>